<proteinExistence type="predicted"/>
<reference evidence="2" key="1">
    <citation type="submission" date="2023-08" db="EMBL/GenBank/DDBJ databases">
        <title>Reference Genome Resource for the Citrus Pathogen Phytophthora citrophthora.</title>
        <authorList>
            <person name="Moller H."/>
            <person name="Coetzee B."/>
            <person name="Rose L.J."/>
            <person name="Van Niekerk J.M."/>
        </authorList>
    </citation>
    <scope>NUCLEOTIDE SEQUENCE</scope>
    <source>
        <strain evidence="2">STE-U-9442</strain>
    </source>
</reference>
<feature type="compositionally biased region" description="Low complexity" evidence="1">
    <location>
        <begin position="8"/>
        <end position="17"/>
    </location>
</feature>
<evidence type="ECO:0000313" key="3">
    <source>
        <dbReference type="Proteomes" id="UP001259832"/>
    </source>
</evidence>
<feature type="region of interest" description="Disordered" evidence="1">
    <location>
        <begin position="568"/>
        <end position="675"/>
    </location>
</feature>
<dbReference type="EMBL" id="JASMQC010000010">
    <property type="protein sequence ID" value="KAK1941963.1"/>
    <property type="molecule type" value="Genomic_DNA"/>
</dbReference>
<name>A0AAD9LLZ7_9STRA</name>
<feature type="region of interest" description="Disordered" evidence="1">
    <location>
        <begin position="339"/>
        <end position="366"/>
    </location>
</feature>
<gene>
    <name evidence="2" type="ORF">P3T76_006285</name>
</gene>
<dbReference type="PANTHER" id="PTHR33223:SF6">
    <property type="entry name" value="CCHC-TYPE DOMAIN-CONTAINING PROTEIN"/>
    <property type="match status" value="1"/>
</dbReference>
<dbReference type="Gene3D" id="2.40.70.10">
    <property type="entry name" value="Acid Proteases"/>
    <property type="match status" value="1"/>
</dbReference>
<protein>
    <recommendedName>
        <fullName evidence="4">Retrotransposon gag domain-containing protein</fullName>
    </recommendedName>
</protein>
<dbReference type="AlphaFoldDB" id="A0AAD9LLZ7"/>
<feature type="compositionally biased region" description="Gly residues" evidence="1">
    <location>
        <begin position="469"/>
        <end position="487"/>
    </location>
</feature>
<organism evidence="2 3">
    <name type="scientific">Phytophthora citrophthora</name>
    <dbReference type="NCBI Taxonomy" id="4793"/>
    <lineage>
        <taxon>Eukaryota</taxon>
        <taxon>Sar</taxon>
        <taxon>Stramenopiles</taxon>
        <taxon>Oomycota</taxon>
        <taxon>Peronosporomycetes</taxon>
        <taxon>Peronosporales</taxon>
        <taxon>Peronosporaceae</taxon>
        <taxon>Phytophthora</taxon>
    </lineage>
</organism>
<feature type="compositionally biased region" description="Basic and acidic residues" evidence="1">
    <location>
        <begin position="34"/>
        <end position="48"/>
    </location>
</feature>
<feature type="region of interest" description="Disordered" evidence="1">
    <location>
        <begin position="447"/>
        <end position="487"/>
    </location>
</feature>
<sequence length="1078" mass="118943">MVGTRSSPGRSGTPTARTPRRRVVAVPRRVRQPRSRDASDTDSDDHRLAAASGGAPRGRRNQQDDPQQQPVQGNQPAPAQDNQPVAAAAVPAAVPAGPAPNNPPNDDLESMDWWDQLTAGQQRAMMRRFVIQPPVLAPVPAPAIQPVVVNTPAAIQRTKMKLLNLEDFHGTAAESVEAWLATIPQEVERQAGLGGDTWTAEELYYGVTAHLKDAAGKWLITLSETMRNEDKTLSYLVRKLRKKYGRRDNMFKIQQKLASRKQQPGERLSDYAAVLMDIGFGKQVSAETYVEAFISGINNPTAATQVRAYEPQTLEDAVQFAEDKCGEYGEGYRVTDWRQAKRRHRDDRTLGGEDDEQPPSSKRKTSAATALEQLNWKQLGLGVGGDSPPRYDNAGNTINQLEATAKRDPLSIAALQALILTAGAVKDESPSQKSTGRQKAHVLEVKAETPSGNQQHEQQHHNPQWQNRGSGGRFGGGRGYGHGGRGYGRSGLARYGPADNRRQFWNRRQLRGAATVMKWATGGANVQRELQSLAMLMPHNNPSEPTVTGKWPAAVEVGALLFARDKFSEEEETKLGPAGASGRTTRAAKRKVRTNDRWVQLSRARKVSEAACGHSKGKSAGQDHGTSDPNKEKSDSPDGRVDDGVEEELEEKPAATVECTTVGIGTEEEPEVTGATQDSVSMDMMVEMPTVPRGVVSQVGKLSGGRTTASKRRQRRGEEEVAAVRGILKTELKAEHTERAKVLRVVVHQLISELREVEDVHRQGRRRREAQVAAAAVRKCEASTMLRKLRTAGTEANGAPNSSEGQSKRNEQSITEDDWLKEVKRFERAAPKELVEEGSLADIRAARRRAVKAAKRFRWMKRVRRLQQQKKKLDPARVRDGKATGGHTLHRLRRHKQRYQYEQQGCYGDVELRSDGAGREVRVAQLRAVGGVAPSCLPTALVALTKRHTHEVCLDSCAQYSVAGEDMKKYGRCLTRNAPVDVVEGFGGGTSRIIGVWRFVGTTMYQQRIIVDALLVEGQGDELLIGEDWMVDKGVKMDFASRELKYYDEHGQKIILPFTCHGISSLQQPSQSRKIMVR</sequence>
<dbReference type="InterPro" id="IPR021109">
    <property type="entry name" value="Peptidase_aspartic_dom_sf"/>
</dbReference>
<dbReference type="PANTHER" id="PTHR33223">
    <property type="entry name" value="CCHC-TYPE DOMAIN-CONTAINING PROTEIN"/>
    <property type="match status" value="1"/>
</dbReference>
<feature type="compositionally biased region" description="Basic residues" evidence="1">
    <location>
        <begin position="18"/>
        <end position="33"/>
    </location>
</feature>
<evidence type="ECO:0000313" key="2">
    <source>
        <dbReference type="EMBL" id="KAK1941963.1"/>
    </source>
</evidence>
<evidence type="ECO:0008006" key="4">
    <source>
        <dbReference type="Google" id="ProtNLM"/>
    </source>
</evidence>
<feature type="region of interest" description="Disordered" evidence="1">
    <location>
        <begin position="790"/>
        <end position="814"/>
    </location>
</feature>
<accession>A0AAD9LLZ7</accession>
<comment type="caution">
    <text evidence="2">The sequence shown here is derived from an EMBL/GenBank/DDBJ whole genome shotgun (WGS) entry which is preliminary data.</text>
</comment>
<evidence type="ECO:0000256" key="1">
    <source>
        <dbReference type="SAM" id="MobiDB-lite"/>
    </source>
</evidence>
<dbReference type="Proteomes" id="UP001259832">
    <property type="component" value="Unassembled WGS sequence"/>
</dbReference>
<feature type="region of interest" description="Disordered" evidence="1">
    <location>
        <begin position="1"/>
        <end position="88"/>
    </location>
</feature>
<feature type="compositionally biased region" description="Basic and acidic residues" evidence="1">
    <location>
        <begin position="625"/>
        <end position="643"/>
    </location>
</feature>
<keyword evidence="3" id="KW-1185">Reference proteome</keyword>
<feature type="compositionally biased region" description="Low complexity" evidence="1">
    <location>
        <begin position="64"/>
        <end position="88"/>
    </location>
</feature>
<feature type="compositionally biased region" description="Low complexity" evidence="1">
    <location>
        <begin position="453"/>
        <end position="468"/>
    </location>
</feature>